<dbReference type="AlphaFoldDB" id="A0A6A0AAI9"/>
<protein>
    <submittedName>
        <fullName evidence="3">Uncharacterized protein</fullName>
    </submittedName>
</protein>
<keyword evidence="2" id="KW-1133">Transmembrane helix</keyword>
<evidence type="ECO:0000313" key="4">
    <source>
        <dbReference type="Proteomes" id="UP000485058"/>
    </source>
</evidence>
<name>A0A6A0AAI9_HAELA</name>
<evidence type="ECO:0000256" key="1">
    <source>
        <dbReference type="SAM" id="MobiDB-lite"/>
    </source>
</evidence>
<reference evidence="3 4" key="1">
    <citation type="submission" date="2020-02" db="EMBL/GenBank/DDBJ databases">
        <title>Draft genome sequence of Haematococcus lacustris strain NIES-144.</title>
        <authorList>
            <person name="Morimoto D."/>
            <person name="Nakagawa S."/>
            <person name="Yoshida T."/>
            <person name="Sawayama S."/>
        </authorList>
    </citation>
    <scope>NUCLEOTIDE SEQUENCE [LARGE SCALE GENOMIC DNA]</scope>
    <source>
        <strain evidence="3 4">NIES-144</strain>
    </source>
</reference>
<organism evidence="3 4">
    <name type="scientific">Haematococcus lacustris</name>
    <name type="common">Green alga</name>
    <name type="synonym">Haematococcus pluvialis</name>
    <dbReference type="NCBI Taxonomy" id="44745"/>
    <lineage>
        <taxon>Eukaryota</taxon>
        <taxon>Viridiplantae</taxon>
        <taxon>Chlorophyta</taxon>
        <taxon>core chlorophytes</taxon>
        <taxon>Chlorophyceae</taxon>
        <taxon>CS clade</taxon>
        <taxon>Chlamydomonadales</taxon>
        <taxon>Haematococcaceae</taxon>
        <taxon>Haematococcus</taxon>
    </lineage>
</organism>
<dbReference type="Proteomes" id="UP000485058">
    <property type="component" value="Unassembled WGS sequence"/>
</dbReference>
<keyword evidence="4" id="KW-1185">Reference proteome</keyword>
<feature type="region of interest" description="Disordered" evidence="1">
    <location>
        <begin position="32"/>
        <end position="59"/>
    </location>
</feature>
<proteinExistence type="predicted"/>
<sequence length="128" mass="13200">MSSISSVHRASRCGLQPLRSSGALHVLRATTFRPKAAEKEPPSQVATASGTRQQSSPGLAGVSCLTRQLRAPSADVPIAVAPIPPAFPLTDNKATAGDMLKRSLQLAGGAAALLLMLVLAFLFSNGLL</sequence>
<keyword evidence="2" id="KW-0812">Transmembrane</keyword>
<gene>
    <name evidence="3" type="ORF">HaLaN_28290</name>
</gene>
<comment type="caution">
    <text evidence="3">The sequence shown here is derived from an EMBL/GenBank/DDBJ whole genome shotgun (WGS) entry which is preliminary data.</text>
</comment>
<accession>A0A6A0AAI9</accession>
<keyword evidence="2" id="KW-0472">Membrane</keyword>
<dbReference type="EMBL" id="BLLF01004434">
    <property type="protein sequence ID" value="GFH29602.1"/>
    <property type="molecule type" value="Genomic_DNA"/>
</dbReference>
<feature type="compositionally biased region" description="Polar residues" evidence="1">
    <location>
        <begin position="44"/>
        <end position="57"/>
    </location>
</feature>
<feature type="transmembrane region" description="Helical" evidence="2">
    <location>
        <begin position="103"/>
        <end position="123"/>
    </location>
</feature>
<evidence type="ECO:0000256" key="2">
    <source>
        <dbReference type="SAM" id="Phobius"/>
    </source>
</evidence>
<evidence type="ECO:0000313" key="3">
    <source>
        <dbReference type="EMBL" id="GFH29602.1"/>
    </source>
</evidence>